<dbReference type="SUPFAM" id="SSF56349">
    <property type="entry name" value="DNA breaking-rejoining enzymes"/>
    <property type="match status" value="1"/>
</dbReference>
<keyword evidence="4" id="KW-0233">DNA recombination</keyword>
<sequence>MHKLSAREAETIAEPGRHSDGGGLYLVIETGAHTRRQWIFLYRVRGTSKRRELGLGPAKGKAKDGLSLADARLKAADARKKLADGKDPAAERRAEKAASVTFGEFADALLKSIKSGFKGKKTHRDWKRDLEVRCKPIRSKALQEISATDVLNILLPMWLTINRTARETRSRIERVFMAARAKGLHSGENPAMWRGNLKELLPKARRTKRHHAAAPYKHVPDIVRALQERHKTANTDVNLAAEFIVLTAVRTGEARFMRVREVDFEEKLWTVPAERMKTEDDPEGSCFEVPLSERAVAILEAVVPNGAPPDAYVFAGQWSGNGEKPLGMNAVLHALKAVYPALHSSPAGWQIRPRGRAGHLSGFRTPRHRSRAARGRSMLAARSPAASPRNGRRRAFRKNRGCGQAARREAVSLSDRPLMPLRLRQTCGQ</sequence>
<accession>A0A1M7TIY8</accession>
<evidence type="ECO:0000256" key="1">
    <source>
        <dbReference type="ARBA" id="ARBA00008857"/>
    </source>
</evidence>
<dbReference type="GO" id="GO:0003677">
    <property type="term" value="F:DNA binding"/>
    <property type="evidence" value="ECO:0007669"/>
    <property type="project" value="UniProtKB-KW"/>
</dbReference>
<dbReference type="PANTHER" id="PTHR30629">
    <property type="entry name" value="PROPHAGE INTEGRASE"/>
    <property type="match status" value="1"/>
</dbReference>
<feature type="domain" description="Tyr recombinase" evidence="6">
    <location>
        <begin position="219"/>
        <end position="338"/>
    </location>
</feature>
<evidence type="ECO:0000256" key="4">
    <source>
        <dbReference type="ARBA" id="ARBA00023172"/>
    </source>
</evidence>
<keyword evidence="3" id="KW-0238">DNA-binding</keyword>
<dbReference type="InterPro" id="IPR002104">
    <property type="entry name" value="Integrase_catalytic"/>
</dbReference>
<evidence type="ECO:0000313" key="10">
    <source>
        <dbReference type="Proteomes" id="UP000184096"/>
    </source>
</evidence>
<dbReference type="Gene3D" id="1.10.443.10">
    <property type="entry name" value="Intergrase catalytic core"/>
    <property type="match status" value="1"/>
</dbReference>
<dbReference type="Proteomes" id="UP000184096">
    <property type="component" value="Chromosome I"/>
</dbReference>
<dbReference type="InterPro" id="IPR050808">
    <property type="entry name" value="Phage_Integrase"/>
</dbReference>
<dbReference type="PANTHER" id="PTHR30629:SF2">
    <property type="entry name" value="PROPHAGE INTEGRASE INTS-RELATED"/>
    <property type="match status" value="1"/>
</dbReference>
<organism evidence="9 10">
    <name type="scientific">Bradyrhizobium erythrophlei</name>
    <dbReference type="NCBI Taxonomy" id="1437360"/>
    <lineage>
        <taxon>Bacteria</taxon>
        <taxon>Pseudomonadati</taxon>
        <taxon>Pseudomonadota</taxon>
        <taxon>Alphaproteobacteria</taxon>
        <taxon>Hyphomicrobiales</taxon>
        <taxon>Nitrobacteraceae</taxon>
        <taxon>Bradyrhizobium</taxon>
    </lineage>
</organism>
<evidence type="ECO:0000313" key="9">
    <source>
        <dbReference type="EMBL" id="SHN70680.1"/>
    </source>
</evidence>
<dbReference type="InterPro" id="IPR038488">
    <property type="entry name" value="Integrase_DNA-bd_sf"/>
</dbReference>
<reference evidence="10" key="1">
    <citation type="submission" date="2016-11" db="EMBL/GenBank/DDBJ databases">
        <authorList>
            <person name="Varghese N."/>
            <person name="Submissions S."/>
        </authorList>
    </citation>
    <scope>NUCLEOTIDE SEQUENCE [LARGE SCALE GENOMIC DNA]</scope>
    <source>
        <strain evidence="10">GAS401</strain>
    </source>
</reference>
<protein>
    <submittedName>
        <fullName evidence="9">Phage integrase family protein</fullName>
    </submittedName>
</protein>
<evidence type="ECO:0000256" key="5">
    <source>
        <dbReference type="SAM" id="MobiDB-lite"/>
    </source>
</evidence>
<keyword evidence="2" id="KW-0229">DNA integration</keyword>
<dbReference type="Gene3D" id="3.30.160.390">
    <property type="entry name" value="Integrase, DNA-binding domain"/>
    <property type="match status" value="1"/>
</dbReference>
<dbReference type="GO" id="GO:0006310">
    <property type="term" value="P:DNA recombination"/>
    <property type="evidence" value="ECO:0007669"/>
    <property type="project" value="UniProtKB-KW"/>
</dbReference>
<feature type="domain" description="Phage integrase central" evidence="8">
    <location>
        <begin position="102"/>
        <end position="196"/>
    </location>
</feature>
<dbReference type="AlphaFoldDB" id="A0A1M7TIY8"/>
<dbReference type="InterPro" id="IPR013762">
    <property type="entry name" value="Integrase-like_cat_sf"/>
</dbReference>
<dbReference type="Gene3D" id="1.10.150.130">
    <property type="match status" value="1"/>
</dbReference>
<dbReference type="Pfam" id="PF00589">
    <property type="entry name" value="Phage_integrase"/>
    <property type="match status" value="1"/>
</dbReference>
<dbReference type="InterPro" id="IPR011010">
    <property type="entry name" value="DNA_brk_join_enz"/>
</dbReference>
<dbReference type="InterPro" id="IPR010998">
    <property type="entry name" value="Integrase_recombinase_N"/>
</dbReference>
<dbReference type="InterPro" id="IPR025166">
    <property type="entry name" value="Integrase_DNA_bind_dom"/>
</dbReference>
<evidence type="ECO:0000259" key="8">
    <source>
        <dbReference type="Pfam" id="PF22022"/>
    </source>
</evidence>
<comment type="similarity">
    <text evidence="1">Belongs to the 'phage' integrase family.</text>
</comment>
<evidence type="ECO:0000256" key="3">
    <source>
        <dbReference type="ARBA" id="ARBA00023125"/>
    </source>
</evidence>
<evidence type="ECO:0000259" key="7">
    <source>
        <dbReference type="Pfam" id="PF13356"/>
    </source>
</evidence>
<dbReference type="EMBL" id="LT670849">
    <property type="protein sequence ID" value="SHN70680.1"/>
    <property type="molecule type" value="Genomic_DNA"/>
</dbReference>
<keyword evidence="10" id="KW-1185">Reference proteome</keyword>
<proteinExistence type="inferred from homology"/>
<feature type="compositionally biased region" description="Basic residues" evidence="5">
    <location>
        <begin position="390"/>
        <end position="400"/>
    </location>
</feature>
<evidence type="ECO:0000259" key="6">
    <source>
        <dbReference type="Pfam" id="PF00589"/>
    </source>
</evidence>
<feature type="region of interest" description="Disordered" evidence="5">
    <location>
        <begin position="350"/>
        <end position="410"/>
    </location>
</feature>
<dbReference type="InterPro" id="IPR053876">
    <property type="entry name" value="Phage_int_M"/>
</dbReference>
<name>A0A1M7TIY8_9BRAD</name>
<dbReference type="Pfam" id="PF22022">
    <property type="entry name" value="Phage_int_M"/>
    <property type="match status" value="1"/>
</dbReference>
<feature type="domain" description="Integrase DNA-binding" evidence="7">
    <location>
        <begin position="5"/>
        <end position="95"/>
    </location>
</feature>
<feature type="compositionally biased region" description="Basic residues" evidence="5">
    <location>
        <begin position="365"/>
        <end position="374"/>
    </location>
</feature>
<dbReference type="Pfam" id="PF13356">
    <property type="entry name" value="Arm-DNA-bind_3"/>
    <property type="match status" value="1"/>
</dbReference>
<dbReference type="GO" id="GO:0015074">
    <property type="term" value="P:DNA integration"/>
    <property type="evidence" value="ECO:0007669"/>
    <property type="project" value="UniProtKB-KW"/>
</dbReference>
<gene>
    <name evidence="9" type="ORF">SAMN05444170_1812</name>
</gene>
<evidence type="ECO:0000256" key="2">
    <source>
        <dbReference type="ARBA" id="ARBA00022908"/>
    </source>
</evidence>